<dbReference type="Proteomes" id="UP000305848">
    <property type="component" value="Unassembled WGS sequence"/>
</dbReference>
<accession>A0A4V5UVP9</accession>
<organism evidence="1 2">
    <name type="scientific">Ilyomonas limi</name>
    <dbReference type="NCBI Taxonomy" id="2575867"/>
    <lineage>
        <taxon>Bacteria</taxon>
        <taxon>Pseudomonadati</taxon>
        <taxon>Bacteroidota</taxon>
        <taxon>Chitinophagia</taxon>
        <taxon>Chitinophagales</taxon>
        <taxon>Chitinophagaceae</taxon>
        <taxon>Ilyomonas</taxon>
    </lineage>
</organism>
<dbReference type="EMBL" id="SZQL01000019">
    <property type="protein sequence ID" value="TKK65723.1"/>
    <property type="molecule type" value="Genomic_DNA"/>
</dbReference>
<name>A0A4V5UVP9_9BACT</name>
<protein>
    <submittedName>
        <fullName evidence="1">Uncharacterized protein</fullName>
    </submittedName>
</protein>
<dbReference type="OrthoDB" id="965383at2"/>
<sequence>MSDTIYTIKIKKEYASAIIEDLKQVDAIEIVENPIADWQQTETLKRLVEMKGTPSSTLSEEAFFKALDNESK</sequence>
<evidence type="ECO:0000313" key="2">
    <source>
        <dbReference type="Proteomes" id="UP000305848"/>
    </source>
</evidence>
<comment type="caution">
    <text evidence="1">The sequence shown here is derived from an EMBL/GenBank/DDBJ whole genome shotgun (WGS) entry which is preliminary data.</text>
</comment>
<dbReference type="AlphaFoldDB" id="A0A4V5UVP9"/>
<reference evidence="1 2" key="1">
    <citation type="submission" date="2019-05" db="EMBL/GenBank/DDBJ databases">
        <title>Panacibacter sp. strain 17mud1-8 Genome sequencing and assembly.</title>
        <authorList>
            <person name="Chhetri G."/>
        </authorList>
    </citation>
    <scope>NUCLEOTIDE SEQUENCE [LARGE SCALE GENOMIC DNA]</scope>
    <source>
        <strain evidence="1 2">17mud1-8</strain>
    </source>
</reference>
<proteinExistence type="predicted"/>
<keyword evidence="2" id="KW-1185">Reference proteome</keyword>
<gene>
    <name evidence="1" type="ORF">FC093_19510</name>
</gene>
<evidence type="ECO:0000313" key="1">
    <source>
        <dbReference type="EMBL" id="TKK65723.1"/>
    </source>
</evidence>
<dbReference type="RefSeq" id="WP_137263492.1">
    <property type="nucleotide sequence ID" value="NZ_SZQL01000019.1"/>
</dbReference>